<dbReference type="Pfam" id="PF08478">
    <property type="entry name" value="POTRA_1"/>
    <property type="match status" value="1"/>
</dbReference>
<evidence type="ECO:0000313" key="10">
    <source>
        <dbReference type="Proteomes" id="UP001501251"/>
    </source>
</evidence>
<dbReference type="EMBL" id="BAABAQ010000002">
    <property type="protein sequence ID" value="GAA4184904.1"/>
    <property type="molecule type" value="Genomic_DNA"/>
</dbReference>
<dbReference type="PANTHER" id="PTHR37820:SF1">
    <property type="entry name" value="CELL DIVISION PROTEIN FTSQ"/>
    <property type="match status" value="1"/>
</dbReference>
<evidence type="ECO:0000259" key="8">
    <source>
        <dbReference type="PROSITE" id="PS51779"/>
    </source>
</evidence>
<protein>
    <recommendedName>
        <fullName evidence="8">POTRA domain-containing protein</fullName>
    </recommendedName>
</protein>
<dbReference type="Gene3D" id="3.10.20.310">
    <property type="entry name" value="membrane protein fhac"/>
    <property type="match status" value="1"/>
</dbReference>
<sequence>MVMNGVWRSAFLALLTVGVVGIAAWLVFFSPVLGVRDIQVVGNAGLSAEQIRRAAEVAADKPLATVDVAEVEGRIGRIPQVESVTVSRAWPGTLRVEVVEREPVVVVPVGDRSALMDRHGMVAELRDVAPPTLPVLRVSRPGPADPATVAALTVITALPDNLARRVAEVLAPSAETVSLRLKDGRAIVWGGGDRPADKTRILVTLLKRPADTYDVSSPDVVTVK</sequence>
<gene>
    <name evidence="9" type="ORF">GCM10022252_14540</name>
</gene>
<evidence type="ECO:0000313" key="9">
    <source>
        <dbReference type="EMBL" id="GAA4184904.1"/>
    </source>
</evidence>
<dbReference type="Pfam" id="PF03799">
    <property type="entry name" value="FtsQ_DivIB_C"/>
    <property type="match status" value="1"/>
</dbReference>
<keyword evidence="4" id="KW-0812">Transmembrane</keyword>
<keyword evidence="2" id="KW-1003">Cell membrane</keyword>
<keyword evidence="5" id="KW-1133">Transmembrane helix</keyword>
<evidence type="ECO:0000256" key="3">
    <source>
        <dbReference type="ARBA" id="ARBA00022618"/>
    </source>
</evidence>
<evidence type="ECO:0000256" key="2">
    <source>
        <dbReference type="ARBA" id="ARBA00022475"/>
    </source>
</evidence>
<accession>A0ABP8AJ94</accession>
<keyword evidence="10" id="KW-1185">Reference proteome</keyword>
<dbReference type="InterPro" id="IPR005548">
    <property type="entry name" value="Cell_div_FtsQ/DivIB_C"/>
</dbReference>
<evidence type="ECO:0000256" key="4">
    <source>
        <dbReference type="ARBA" id="ARBA00022692"/>
    </source>
</evidence>
<evidence type="ECO:0000256" key="5">
    <source>
        <dbReference type="ARBA" id="ARBA00022989"/>
    </source>
</evidence>
<proteinExistence type="predicted"/>
<evidence type="ECO:0000256" key="1">
    <source>
        <dbReference type="ARBA" id="ARBA00004370"/>
    </source>
</evidence>
<name>A0ABP8AJ94_9ACTN</name>
<comment type="subcellular location">
    <subcellularLocation>
        <location evidence="1">Membrane</location>
    </subcellularLocation>
</comment>
<dbReference type="PANTHER" id="PTHR37820">
    <property type="entry name" value="CELL DIVISION PROTEIN DIVIB"/>
    <property type="match status" value="1"/>
</dbReference>
<dbReference type="InterPro" id="IPR050487">
    <property type="entry name" value="FtsQ_DivIB"/>
</dbReference>
<keyword evidence="7" id="KW-0131">Cell cycle</keyword>
<reference evidence="10" key="1">
    <citation type="journal article" date="2019" name="Int. J. Syst. Evol. Microbiol.">
        <title>The Global Catalogue of Microorganisms (GCM) 10K type strain sequencing project: providing services to taxonomists for standard genome sequencing and annotation.</title>
        <authorList>
            <consortium name="The Broad Institute Genomics Platform"/>
            <consortium name="The Broad Institute Genome Sequencing Center for Infectious Disease"/>
            <person name="Wu L."/>
            <person name="Ma J."/>
        </authorList>
    </citation>
    <scope>NUCLEOTIDE SEQUENCE [LARGE SCALE GENOMIC DNA]</scope>
    <source>
        <strain evidence="10">JCM 17388</strain>
    </source>
</reference>
<dbReference type="InterPro" id="IPR013685">
    <property type="entry name" value="POTRA_FtsQ_type"/>
</dbReference>
<dbReference type="Proteomes" id="UP001501251">
    <property type="component" value="Unassembled WGS sequence"/>
</dbReference>
<dbReference type="InterPro" id="IPR034746">
    <property type="entry name" value="POTRA"/>
</dbReference>
<comment type="caution">
    <text evidence="9">The sequence shown here is derived from an EMBL/GenBank/DDBJ whole genome shotgun (WGS) entry which is preliminary data.</text>
</comment>
<evidence type="ECO:0000256" key="6">
    <source>
        <dbReference type="ARBA" id="ARBA00023136"/>
    </source>
</evidence>
<organism evidence="9 10">
    <name type="scientific">Streptosporangium oxazolinicum</name>
    <dbReference type="NCBI Taxonomy" id="909287"/>
    <lineage>
        <taxon>Bacteria</taxon>
        <taxon>Bacillati</taxon>
        <taxon>Actinomycetota</taxon>
        <taxon>Actinomycetes</taxon>
        <taxon>Streptosporangiales</taxon>
        <taxon>Streptosporangiaceae</taxon>
        <taxon>Streptosporangium</taxon>
    </lineage>
</organism>
<keyword evidence="6" id="KW-0472">Membrane</keyword>
<dbReference type="PROSITE" id="PS51779">
    <property type="entry name" value="POTRA"/>
    <property type="match status" value="1"/>
</dbReference>
<feature type="domain" description="POTRA" evidence="8">
    <location>
        <begin position="33"/>
        <end position="101"/>
    </location>
</feature>
<keyword evidence="3" id="KW-0132">Cell division</keyword>
<evidence type="ECO:0000256" key="7">
    <source>
        <dbReference type="ARBA" id="ARBA00023306"/>
    </source>
</evidence>